<feature type="transmembrane region" description="Helical" evidence="17">
    <location>
        <begin position="479"/>
        <end position="502"/>
    </location>
</feature>
<keyword evidence="8" id="KW-0732">Signal</keyword>
<protein>
    <recommendedName>
        <fullName evidence="6">DNA helicase</fullName>
        <ecNumber evidence="6">3.6.4.12</ecNumber>
    </recommendedName>
</protein>
<feature type="transmembrane region" description="Helical" evidence="17">
    <location>
        <begin position="406"/>
        <end position="431"/>
    </location>
</feature>
<dbReference type="Gene3D" id="3.40.50.300">
    <property type="entry name" value="P-loop containing nucleotide triphosphate hydrolases"/>
    <property type="match status" value="1"/>
</dbReference>
<dbReference type="InterPro" id="IPR027238">
    <property type="entry name" value="RuvB-like"/>
</dbReference>
<evidence type="ECO:0000313" key="20">
    <source>
        <dbReference type="Proteomes" id="UP000055048"/>
    </source>
</evidence>
<dbReference type="Pfam" id="PF02536">
    <property type="entry name" value="mTERF"/>
    <property type="match status" value="1"/>
</dbReference>
<dbReference type="EMBL" id="JYDJ01000160">
    <property type="protein sequence ID" value="KRX41844.1"/>
    <property type="molecule type" value="Genomic_DNA"/>
</dbReference>
<dbReference type="InterPro" id="IPR041048">
    <property type="entry name" value="RuvB-like_C"/>
</dbReference>
<feature type="transmembrane region" description="Helical" evidence="17">
    <location>
        <begin position="589"/>
        <end position="613"/>
    </location>
</feature>
<accession>A0A0V0TS27</accession>
<comment type="similarity">
    <text evidence="3">Belongs to the nonaspanin (TM9SF) (TC 9.A.2) family.</text>
</comment>
<dbReference type="Gene3D" id="1.25.70.10">
    <property type="entry name" value="Transcription termination factor 3, mitochondrial"/>
    <property type="match status" value="1"/>
</dbReference>
<gene>
    <name evidence="19" type="primary">Tm9sf2</name>
    <name evidence="19" type="ORF">T05_10541</name>
</gene>
<feature type="transmembrane region" description="Helical" evidence="17">
    <location>
        <begin position="372"/>
        <end position="400"/>
    </location>
</feature>
<feature type="transmembrane region" description="Helical" evidence="17">
    <location>
        <begin position="625"/>
        <end position="654"/>
    </location>
</feature>
<feature type="transmembrane region" description="Helical" evidence="17">
    <location>
        <begin position="2008"/>
        <end position="2032"/>
    </location>
</feature>
<evidence type="ECO:0000256" key="7">
    <source>
        <dbReference type="ARBA" id="ARBA00022692"/>
    </source>
</evidence>
<keyword evidence="9" id="KW-0547">Nucleotide-binding</keyword>
<dbReference type="GO" id="GO:0003678">
    <property type="term" value="F:DNA helicase activity"/>
    <property type="evidence" value="ECO:0007669"/>
    <property type="project" value="UniProtKB-EC"/>
</dbReference>
<dbReference type="PROSITE" id="PS51034">
    <property type="entry name" value="ZP_2"/>
    <property type="match status" value="1"/>
</dbReference>
<dbReference type="Pfam" id="PF25057">
    <property type="entry name" value="CUT_N"/>
    <property type="match status" value="1"/>
</dbReference>
<evidence type="ECO:0000256" key="3">
    <source>
        <dbReference type="ARBA" id="ARBA00005227"/>
    </source>
</evidence>
<dbReference type="GO" id="GO:0005524">
    <property type="term" value="F:ATP binding"/>
    <property type="evidence" value="ECO:0007669"/>
    <property type="project" value="UniProtKB-KW"/>
</dbReference>
<dbReference type="InterPro" id="IPR056953">
    <property type="entry name" value="CUT_N"/>
</dbReference>
<feature type="transmembrane region" description="Helical" evidence="17">
    <location>
        <begin position="553"/>
        <end position="577"/>
    </location>
</feature>
<evidence type="ECO:0000256" key="4">
    <source>
        <dbReference type="ARBA" id="ARBA00007519"/>
    </source>
</evidence>
<dbReference type="InterPro" id="IPR010339">
    <property type="entry name" value="TIP49_P-loop"/>
</dbReference>
<comment type="similarity">
    <text evidence="5">Belongs to the mTERF family.</text>
</comment>
<dbReference type="GO" id="GO:0016020">
    <property type="term" value="C:membrane"/>
    <property type="evidence" value="ECO:0007669"/>
    <property type="project" value="UniProtKB-SubCell"/>
</dbReference>
<evidence type="ECO:0000256" key="13">
    <source>
        <dbReference type="ARBA" id="ARBA00022946"/>
    </source>
</evidence>
<evidence type="ECO:0000256" key="1">
    <source>
        <dbReference type="ARBA" id="ARBA00004123"/>
    </source>
</evidence>
<dbReference type="Pfam" id="PF17856">
    <property type="entry name" value="TIP49_C"/>
    <property type="match status" value="1"/>
</dbReference>
<dbReference type="FunFam" id="2.40.50.360:FF:000001">
    <property type="entry name" value="RuvB-like helicase"/>
    <property type="match status" value="1"/>
</dbReference>
<keyword evidence="12" id="KW-0067">ATP-binding</keyword>
<dbReference type="InterPro" id="IPR001507">
    <property type="entry name" value="ZP_dom"/>
</dbReference>
<keyword evidence="7 17" id="KW-0812">Transmembrane</keyword>
<dbReference type="InterPro" id="IPR003593">
    <property type="entry name" value="AAA+_ATPase"/>
</dbReference>
<keyword evidence="20" id="KW-1185">Reference proteome</keyword>
<dbReference type="SMART" id="SM00241">
    <property type="entry name" value="ZP"/>
    <property type="match status" value="1"/>
</dbReference>
<comment type="similarity">
    <text evidence="4">Belongs to the RuvB family.</text>
</comment>
<keyword evidence="11" id="KW-0347">Helicase</keyword>
<feature type="transmembrane region" description="Helical" evidence="17">
    <location>
        <begin position="443"/>
        <end position="467"/>
    </location>
</feature>
<dbReference type="InterPro" id="IPR038538">
    <property type="entry name" value="MTERF_sf"/>
</dbReference>
<dbReference type="PANTHER" id="PTHR11093">
    <property type="entry name" value="RUVB-RELATED REPTIN AND PONTIN"/>
    <property type="match status" value="1"/>
</dbReference>
<keyword evidence="15 17" id="KW-0472">Membrane</keyword>
<dbReference type="OrthoDB" id="10060499at2759"/>
<dbReference type="Gene3D" id="2.40.50.360">
    <property type="entry name" value="RuvB-like helicase, domain II"/>
    <property type="match status" value="1"/>
</dbReference>
<keyword evidence="10" id="KW-0378">Hydrolase</keyword>
<feature type="domain" description="ZP" evidence="18">
    <location>
        <begin position="1677"/>
        <end position="1918"/>
    </location>
</feature>
<dbReference type="GO" id="GO:0016787">
    <property type="term" value="F:hydrolase activity"/>
    <property type="evidence" value="ECO:0007669"/>
    <property type="project" value="UniProtKB-KW"/>
</dbReference>
<evidence type="ECO:0000256" key="2">
    <source>
        <dbReference type="ARBA" id="ARBA00004141"/>
    </source>
</evidence>
<evidence type="ECO:0000256" key="14">
    <source>
        <dbReference type="ARBA" id="ARBA00022989"/>
    </source>
</evidence>
<dbReference type="InterPro" id="IPR057475">
    <property type="entry name" value="CUT_C"/>
</dbReference>
<dbReference type="Pfam" id="PF25301">
    <property type="entry name" value="CUT_C"/>
    <property type="match status" value="1"/>
</dbReference>
<dbReference type="GO" id="GO:0005634">
    <property type="term" value="C:nucleus"/>
    <property type="evidence" value="ECO:0007669"/>
    <property type="project" value="UniProtKB-SubCell"/>
</dbReference>
<dbReference type="InterPro" id="IPR003690">
    <property type="entry name" value="MTERF"/>
</dbReference>
<keyword evidence="14 17" id="KW-1133">Transmembrane helix</keyword>
<dbReference type="InterPro" id="IPR027417">
    <property type="entry name" value="P-loop_NTPase"/>
</dbReference>
<dbReference type="InterPro" id="IPR004240">
    <property type="entry name" value="EMP70"/>
</dbReference>
<evidence type="ECO:0000256" key="5">
    <source>
        <dbReference type="ARBA" id="ARBA00007692"/>
    </source>
</evidence>
<evidence type="ECO:0000256" key="8">
    <source>
        <dbReference type="ARBA" id="ARBA00022729"/>
    </source>
</evidence>
<dbReference type="InterPro" id="IPR042487">
    <property type="entry name" value="RuvBL1/2_DNA/RNA_bd_dom"/>
</dbReference>
<evidence type="ECO:0000256" key="11">
    <source>
        <dbReference type="ARBA" id="ARBA00022806"/>
    </source>
</evidence>
<sequence length="2068" mass="234114">MPSFSGLSKFKIKNFISQIHYWETFLTASMHNYTFIILLLLKAALVNPFYLPGLTPVNFCPKEMEKPNCKSDIKVYVNRLNSKNTILDYEYHDFDFCLGNEHDDTPVENLGQVLFGERIRPSPYKINFLKNETCRLLCSKFYNRKVVTDVRKLRRLKHGITKGYYHHWIVDNLPVTFCVSHGVCFNGFPMGTTSLDIIGRSSRKNGYGEVYLFNHVDFIIEYRDLSHDPNYFDDPVGGRIISVKVVPSSLNHIKEDSLDCDNSEMLNLNDDFHDMKIIYTYSVKFLKTDIKWASRWDYILNSKSTTSIQWFGITNSILIVLFLTGMIGVIFLRTLRRDISRYNQFDSSDDVQEEFGWKLVHGDVFRPPACRLLLSVFLGSGAQILCMVFVTLVLACLGFLSPARRGALMTCGVALYVCFGFVNGYVSATFYKAFGGTLWKKNIFLSAVLCPGIIFAGFFLCNIILWSQSSSAAIPFSTLLLLLFLWFGVSTPLTYLGAFLAFQRSRWSYPVRTNQIPRQIPPQPFFSKPLPATVMAGILPFGSIYVQMAHLTYYMFGFLFVVYLILLVTISETSIILCYFQLCGEDYRWWWRAFFSSAFTAFYLLAYSVYFYLYKLTIVGVVSTVLYFSYCLIFVFIFFIMCGTVGFVSCFWFVRQIYSVVKNFISSPLAMADFKNEDLMEFVGSKLVIPVMLPSTTESQLTDLCKPYGTICHQMLVPSADQKSSLGIVGFCEFNAADIAVTALASVGTVAFSVYLREATSTIGVIDQVEDTNVESCLKRLNKLRRRCAVFEYMVYMLDKLSGTILYETTSKMNDLDIDYRLFKSADVKIPNRGCANTINVANKMKDSSENISAKLPYMHDLVGLKFPLDSTEKTRGSNRTRCVVRSLSPSTWKKGSSSLNRRFLNIMTVDILTTNVRTQRVAAHSHVKGLGLESDGRAKHIGSGFVGQVEARTAAGVIVDLVKMKRMAGRAVLLAGPPGTGKTAIALAIARELGSKVPFAPMVASEVYSMEVKKTEVLMENIRRCIGLRVREVKDIYEGEVTEITPVESDHAMSSYETRLTNLTVGLRTTKGCTQLKLDPTLYDVFLQQRIEVGDVIYIETNSGAVKRVGRCDVYATETDLEAEEFVPLPKGEIRKQKEFVQDVTLHDLDTANAKPSGGQDVLTLMAQLIKPKKTEITENLRKEVNASVNRYIEQGIAELVPGVLFIDEAHMLDMECFTYLHRVIESSFSPIVILATNRGFSKIRGTEIVSAHGIPQDLLERLLIVKTLPYGLQEILEIVKIRAKAENVNITGEALQSLAEIGYRASLRYALQLLTPSRILSELNGKREVSIGDVHDSQKLFIDAKTSAAEYSGFTKSACESDFSTEKIEKEDFETNRQFLPAYNSKYKPRRYFRSYTLAPFVNDSELLRNFVEIGVDLSKLESRSNAVDFLVKLDWKNDVQPMLRFLVLNGIPLEEIGQYLTRNPWIFQQNLQHLSDRIGYLKSKAFTVDAIAHIINKARYWLNFDIQTIDSRLGWLQINFKLTGDEVRDVVTKEPKLITFGIGYVQRLQFTFRQEMDRSVLMKSFDYLHNAVGFSHETILSWPRCLRESSYKARARHQFLKRLKRDQFDPQRPNYVTIEAMLSGNDGEFCARVAKCPEAVLSTASLILLISLSVTLTLAGSDVNNYLVGAPVVDCQDTSISITFSTAKPFTGRVYVKGLQEDDRCSRSYAGNSEQRKFTIMVNQGDCSMQRQRVSGGSLEGMMFSMVIVVSFHGTFETMNDKAFRSVCFFRNIKRVTNFLDVSMLPTTELMDTGKMPDCSYTIRKDSPTGPVIRYAEVGDRLFHVWECEDDGQGLLVHSCWVSDGRGSRFELLDIDGCAIDPVIQPDIRYEKSLTRAYVETWAYKYSDTSVLDYQCIVELCKKSQGECDTMTPPRCVRSKRASANVGNKQLRLHANRQRRHVVHNSDRQFDLLADVRVMDSLVVDQEFGNVPKSIIDKLNRVKSDVVRNATASDLGDRLCLSAPAVGFLLTLIVALFIAASTTSLLLFTRRGDADLKNRISLNNKKRTLFRCILSLPLKCKFSLF</sequence>
<feature type="transmembrane region" description="Helical" evidence="17">
    <location>
        <begin position="310"/>
        <end position="332"/>
    </location>
</feature>
<comment type="subcellular location">
    <subcellularLocation>
        <location evidence="2">Membrane</location>
        <topology evidence="2">Multi-pass membrane protein</topology>
    </subcellularLocation>
    <subcellularLocation>
        <location evidence="1">Nucleus</location>
    </subcellularLocation>
</comment>
<reference evidence="19 20" key="1">
    <citation type="submission" date="2015-01" db="EMBL/GenBank/DDBJ databases">
        <title>Evolution of Trichinella species and genotypes.</title>
        <authorList>
            <person name="Korhonen P.K."/>
            <person name="Edoardo P."/>
            <person name="Giuseppe L.R."/>
            <person name="Gasser R.B."/>
        </authorList>
    </citation>
    <scope>NUCLEOTIDE SEQUENCE [LARGE SCALE GENOMIC DNA]</scope>
    <source>
        <strain evidence="19">ISS417</strain>
    </source>
</reference>
<evidence type="ECO:0000313" key="19">
    <source>
        <dbReference type="EMBL" id="KRX41844.1"/>
    </source>
</evidence>
<dbReference type="GO" id="GO:0003676">
    <property type="term" value="F:nucleic acid binding"/>
    <property type="evidence" value="ECO:0007669"/>
    <property type="project" value="InterPro"/>
</dbReference>
<evidence type="ECO:0000256" key="12">
    <source>
        <dbReference type="ARBA" id="ARBA00022840"/>
    </source>
</evidence>
<dbReference type="Pfam" id="PF02990">
    <property type="entry name" value="EMP70"/>
    <property type="match status" value="1"/>
</dbReference>
<evidence type="ECO:0000256" key="6">
    <source>
        <dbReference type="ARBA" id="ARBA00012551"/>
    </source>
</evidence>
<evidence type="ECO:0000259" key="18">
    <source>
        <dbReference type="PROSITE" id="PS51034"/>
    </source>
</evidence>
<dbReference type="SMART" id="SM00733">
    <property type="entry name" value="Mterf"/>
    <property type="match status" value="3"/>
</dbReference>
<name>A0A0V0TS27_9BILA</name>
<evidence type="ECO:0000256" key="16">
    <source>
        <dbReference type="ARBA" id="ARBA00023242"/>
    </source>
</evidence>
<evidence type="ECO:0000256" key="10">
    <source>
        <dbReference type="ARBA" id="ARBA00022801"/>
    </source>
</evidence>
<proteinExistence type="inferred from homology"/>
<dbReference type="Pfam" id="PF06068">
    <property type="entry name" value="TIP49"/>
    <property type="match status" value="1"/>
</dbReference>
<keyword evidence="16" id="KW-0539">Nucleus</keyword>
<dbReference type="Proteomes" id="UP000055048">
    <property type="component" value="Unassembled WGS sequence"/>
</dbReference>
<dbReference type="SUPFAM" id="SSF52540">
    <property type="entry name" value="P-loop containing nucleoside triphosphate hydrolases"/>
    <property type="match status" value="1"/>
</dbReference>
<dbReference type="Gene3D" id="1.10.8.60">
    <property type="match status" value="1"/>
</dbReference>
<evidence type="ECO:0000256" key="9">
    <source>
        <dbReference type="ARBA" id="ARBA00022741"/>
    </source>
</evidence>
<keyword evidence="13" id="KW-0809">Transit peptide</keyword>
<dbReference type="SMART" id="SM00382">
    <property type="entry name" value="AAA"/>
    <property type="match status" value="1"/>
</dbReference>
<evidence type="ECO:0000256" key="17">
    <source>
        <dbReference type="SAM" id="Phobius"/>
    </source>
</evidence>
<comment type="caution">
    <text evidence="19">The sequence shown here is derived from an EMBL/GenBank/DDBJ whole genome shotgun (WGS) entry which is preliminary data.</text>
</comment>
<organism evidence="19 20">
    <name type="scientific">Trichinella murrelli</name>
    <dbReference type="NCBI Taxonomy" id="144512"/>
    <lineage>
        <taxon>Eukaryota</taxon>
        <taxon>Metazoa</taxon>
        <taxon>Ecdysozoa</taxon>
        <taxon>Nematoda</taxon>
        <taxon>Enoplea</taxon>
        <taxon>Dorylaimia</taxon>
        <taxon>Trichinellida</taxon>
        <taxon>Trichinellidae</taxon>
        <taxon>Trichinella</taxon>
    </lineage>
</organism>
<dbReference type="EC" id="3.6.4.12" evidence="6"/>
<evidence type="ECO:0000256" key="15">
    <source>
        <dbReference type="ARBA" id="ARBA00023136"/>
    </source>
</evidence>